<keyword evidence="3" id="KW-1185">Reference proteome</keyword>
<accession>A0A7J7JS30</accession>
<sequence length="160" mass="18041">MPLKISFKSPKKAEKAKAARTSGRTGPRRGLRPAYYRHLDPLPSQLKEEGDDDTKDCHSSLNNEIITLRTDPKELTPPLPLSSQPVIAPWTRAEDKILLRALKSEAIECSESFILGDKLLTQLASQLQVRATQEIKQRQKTLLQLILSRYVDEEISHSSL</sequence>
<dbReference type="Gene3D" id="1.10.10.60">
    <property type="entry name" value="Homeodomain-like"/>
    <property type="match status" value="1"/>
</dbReference>
<evidence type="ECO:0000313" key="2">
    <source>
        <dbReference type="EMBL" id="KAF6028765.1"/>
    </source>
</evidence>
<dbReference type="EMBL" id="VXIV02001915">
    <property type="protein sequence ID" value="KAF6028765.1"/>
    <property type="molecule type" value="Genomic_DNA"/>
</dbReference>
<feature type="region of interest" description="Disordered" evidence="1">
    <location>
        <begin position="1"/>
        <end position="59"/>
    </location>
</feature>
<reference evidence="2" key="1">
    <citation type="submission" date="2020-06" db="EMBL/GenBank/DDBJ databases">
        <title>Draft genome of Bugula neritina, a colonial animal packing powerful symbionts and potential medicines.</title>
        <authorList>
            <person name="Rayko M."/>
        </authorList>
    </citation>
    <scope>NUCLEOTIDE SEQUENCE [LARGE SCALE GENOMIC DNA]</scope>
    <source>
        <strain evidence="2">Kwan_BN1</strain>
    </source>
</reference>
<comment type="caution">
    <text evidence="2">The sequence shown here is derived from an EMBL/GenBank/DDBJ whole genome shotgun (WGS) entry which is preliminary data.</text>
</comment>
<evidence type="ECO:0000313" key="3">
    <source>
        <dbReference type="Proteomes" id="UP000593567"/>
    </source>
</evidence>
<protein>
    <submittedName>
        <fullName evidence="2">Uncharacterized protein</fullName>
    </submittedName>
</protein>
<dbReference type="Proteomes" id="UP000593567">
    <property type="component" value="Unassembled WGS sequence"/>
</dbReference>
<proteinExistence type="predicted"/>
<dbReference type="AlphaFoldDB" id="A0A7J7JS30"/>
<name>A0A7J7JS30_BUGNE</name>
<organism evidence="2 3">
    <name type="scientific">Bugula neritina</name>
    <name type="common">Brown bryozoan</name>
    <name type="synonym">Sertularia neritina</name>
    <dbReference type="NCBI Taxonomy" id="10212"/>
    <lineage>
        <taxon>Eukaryota</taxon>
        <taxon>Metazoa</taxon>
        <taxon>Spiralia</taxon>
        <taxon>Lophotrochozoa</taxon>
        <taxon>Bryozoa</taxon>
        <taxon>Gymnolaemata</taxon>
        <taxon>Cheilostomatida</taxon>
        <taxon>Flustrina</taxon>
        <taxon>Buguloidea</taxon>
        <taxon>Bugulidae</taxon>
        <taxon>Bugula</taxon>
    </lineage>
</organism>
<evidence type="ECO:0000256" key="1">
    <source>
        <dbReference type="SAM" id="MobiDB-lite"/>
    </source>
</evidence>
<gene>
    <name evidence="2" type="ORF">EB796_012932</name>
</gene>